<keyword evidence="2" id="KW-1185">Reference proteome</keyword>
<proteinExistence type="predicted"/>
<name>A0AAN0RTU9_9BURK</name>
<evidence type="ECO:0000313" key="2">
    <source>
        <dbReference type="Proteomes" id="UP000029413"/>
    </source>
</evidence>
<gene>
    <name evidence="1" type="ORF">DM39_1484</name>
</gene>
<dbReference type="EMBL" id="CP007783">
    <property type="protein sequence ID" value="AIO33610.1"/>
    <property type="molecule type" value="Genomic_DNA"/>
</dbReference>
<organism evidence="1 2">
    <name type="scientific">Burkholderia cenocepacia</name>
    <dbReference type="NCBI Taxonomy" id="95486"/>
    <lineage>
        <taxon>Bacteria</taxon>
        <taxon>Pseudomonadati</taxon>
        <taxon>Pseudomonadota</taxon>
        <taxon>Betaproteobacteria</taxon>
        <taxon>Burkholderiales</taxon>
        <taxon>Burkholderiaceae</taxon>
        <taxon>Burkholderia</taxon>
        <taxon>Burkholderia cepacia complex</taxon>
    </lineage>
</organism>
<dbReference type="KEGG" id="bcen:DM39_1484"/>
<dbReference type="AlphaFoldDB" id="A0AAN0RTU9"/>
<sequence>MSENTKIEWCDHTFNPWEGCQKVGPGCDHCYAETRNARFAGGTPVNWGPGAPRRRTSPANWRKPLAWESAHAEFFAAHGRRQRVFCASLADVFDNAVPDTWRADLIDLIWNTPHLDWLLLTKRIGNAGPMINRALKLAGRGINTQWPWSNVWLGATIVNQAEADRDIEKLLMTPAHRRFLSMEPLLGPIDLRGWFDPTGVCCMQEMQSCADCPADAPWIHGPTTEYAEDGTGYRSPEIEWVIVGGESGHGARPMHPEWARSLRDQCAAYGVPFLFKQWGEWKPISQMAETRSLYRSNRVARDGDDQSVIDDLYGSTCKVDQLCLRIDGNHVPIDSPNAFLAGTSPMHAFKIGKRAAGRLLDGRTHDEFPDAGSSAGTA</sequence>
<dbReference type="Proteomes" id="UP000029413">
    <property type="component" value="Chromosome 1"/>
</dbReference>
<reference evidence="1 2" key="1">
    <citation type="submission" date="2014-05" db="EMBL/GenBank/DDBJ databases">
        <authorList>
            <person name="Bishop-Lilly K.A."/>
            <person name="Broomall S.M."/>
            <person name="Chain P.S."/>
            <person name="Chertkov O."/>
            <person name="Coyne S.R."/>
            <person name="Daligault H.E."/>
            <person name="Davenport K.W."/>
            <person name="Erkkila T."/>
            <person name="Frey K.G."/>
            <person name="Gibbons H.S."/>
            <person name="Gu W."/>
            <person name="Jaissle J."/>
            <person name="Johnson S.L."/>
            <person name="Koroleva G.I."/>
            <person name="Ladner J.T."/>
            <person name="Lo C.-C."/>
            <person name="Minogue T.D."/>
            <person name="Munk C."/>
            <person name="Palacios G.F."/>
            <person name="Redden C.L."/>
            <person name="Rosenzweig C.N."/>
            <person name="Scholz M.B."/>
            <person name="Teshima H."/>
            <person name="Xu Y."/>
        </authorList>
    </citation>
    <scope>NUCLEOTIDE SEQUENCE [LARGE SCALE GENOMIC DNA]</scope>
    <source>
        <strain evidence="1 2">DDS 22E-1</strain>
    </source>
</reference>
<evidence type="ECO:0000313" key="1">
    <source>
        <dbReference type="EMBL" id="AIO33610.1"/>
    </source>
</evidence>
<dbReference type="InterPro" id="IPR011101">
    <property type="entry name" value="DUF5131"/>
</dbReference>
<accession>A0AAN0RTU9</accession>
<dbReference type="Pfam" id="PF07505">
    <property type="entry name" value="DUF5131"/>
    <property type="match status" value="1"/>
</dbReference>
<protein>
    <submittedName>
        <fullName evidence="1">Phage Gp37/Gp68 family protein</fullName>
    </submittedName>
</protein>